<evidence type="ECO:0000313" key="1">
    <source>
        <dbReference type="EMBL" id="CEK74204.1"/>
    </source>
</evidence>
<dbReference type="EMBL" id="HACG01027339">
    <property type="protein sequence ID" value="CEK74204.1"/>
    <property type="molecule type" value="Transcribed_RNA"/>
</dbReference>
<sequence length="116" mass="12627">CSLPIISLFIKTSIPQTSQTSRKHHTNIPHIFQLQGSLVASSNIVAPHSIGVRIGWGHADWVGTCGMYVCSVCVNNRYKNKGHCTLKPQPGSSTGQTTGRVFPGLDKKRDLKITDV</sequence>
<gene>
    <name evidence="1" type="primary">ORF90081</name>
</gene>
<dbReference type="AlphaFoldDB" id="A0A0B6ZZX4"/>
<organism evidence="1">
    <name type="scientific">Arion vulgaris</name>
    <dbReference type="NCBI Taxonomy" id="1028688"/>
    <lineage>
        <taxon>Eukaryota</taxon>
        <taxon>Metazoa</taxon>
        <taxon>Spiralia</taxon>
        <taxon>Lophotrochozoa</taxon>
        <taxon>Mollusca</taxon>
        <taxon>Gastropoda</taxon>
        <taxon>Heterobranchia</taxon>
        <taxon>Euthyneura</taxon>
        <taxon>Panpulmonata</taxon>
        <taxon>Eupulmonata</taxon>
        <taxon>Stylommatophora</taxon>
        <taxon>Helicina</taxon>
        <taxon>Arionoidea</taxon>
        <taxon>Arionidae</taxon>
        <taxon>Arion</taxon>
    </lineage>
</organism>
<proteinExistence type="predicted"/>
<name>A0A0B6ZZX4_9EUPU</name>
<accession>A0A0B6ZZX4</accession>
<feature type="non-terminal residue" evidence="1">
    <location>
        <position position="1"/>
    </location>
</feature>
<reference evidence="1" key="1">
    <citation type="submission" date="2014-12" db="EMBL/GenBank/DDBJ databases">
        <title>Insight into the proteome of Arion vulgaris.</title>
        <authorList>
            <person name="Aradska J."/>
            <person name="Bulat T."/>
            <person name="Smidak R."/>
            <person name="Sarate P."/>
            <person name="Gangsoo J."/>
            <person name="Sialana F."/>
            <person name="Bilban M."/>
            <person name="Lubec G."/>
        </authorList>
    </citation>
    <scope>NUCLEOTIDE SEQUENCE</scope>
    <source>
        <tissue evidence="1">Skin</tissue>
    </source>
</reference>
<protein>
    <submittedName>
        <fullName evidence="1">Uncharacterized protein</fullName>
    </submittedName>
</protein>